<dbReference type="PIRSF" id="PIRSF016557">
    <property type="entry name" value="Caps_synth_CpsB"/>
    <property type="match status" value="1"/>
</dbReference>
<dbReference type="EC" id="3.1.3.48" evidence="2"/>
<protein>
    <recommendedName>
        <fullName evidence="2">protein-tyrosine-phosphatase</fullName>
        <ecNumber evidence="2">3.1.3.48</ecNumber>
    </recommendedName>
</protein>
<sequence length="268" mass="29675">MIDLHSHILPALCDGSPNLKTSLAMARLAVEDGITHLACTPHIYPGVYENSTDGIAKALRMLQVELYSQDIALRLIMGADIHMVFGVLDSLQQGTMPTLHGSRYFLLEPSHNLPVPNFLRQIDAFLNAGYVPVITHPERLRWCEAYYQDFIMAARMGAWLQVTAAAISGTFGRTAKRCSERLLLDGVVHIIASDAHDTVYRPPILSAGIEAAIRITGDDAEVMRMVSDRPLAILDNIDPADVLLPPGLSSPIERFDVDKKNWMDRLFC</sequence>
<accession>A0A1Y1QFN9</accession>
<evidence type="ECO:0000256" key="3">
    <source>
        <dbReference type="ARBA" id="ARBA00022801"/>
    </source>
</evidence>
<dbReference type="GO" id="GO:0004725">
    <property type="term" value="F:protein tyrosine phosphatase activity"/>
    <property type="evidence" value="ECO:0007669"/>
    <property type="project" value="UniProtKB-EC"/>
</dbReference>
<keyword evidence="3" id="KW-0378">Hydrolase</keyword>
<comment type="similarity">
    <text evidence="1">Belongs to the metallo-dependent hydrolases superfamily. CpsB/CapC family.</text>
</comment>
<dbReference type="Pfam" id="PF19567">
    <property type="entry name" value="CpsB_CapC"/>
    <property type="match status" value="1"/>
</dbReference>
<comment type="caution">
    <text evidence="5">The sequence shown here is derived from an EMBL/GenBank/DDBJ whole genome shotgun (WGS) entry which is preliminary data.</text>
</comment>
<dbReference type="Proteomes" id="UP000192491">
    <property type="component" value="Unassembled WGS sequence"/>
</dbReference>
<dbReference type="GO" id="GO:0030145">
    <property type="term" value="F:manganese ion binding"/>
    <property type="evidence" value="ECO:0007669"/>
    <property type="project" value="InterPro"/>
</dbReference>
<evidence type="ECO:0000256" key="1">
    <source>
        <dbReference type="ARBA" id="ARBA00005750"/>
    </source>
</evidence>
<organism evidence="5 6">
    <name type="scientific">Thiothrix lacustris</name>
    <dbReference type="NCBI Taxonomy" id="525917"/>
    <lineage>
        <taxon>Bacteria</taxon>
        <taxon>Pseudomonadati</taxon>
        <taxon>Pseudomonadota</taxon>
        <taxon>Gammaproteobacteria</taxon>
        <taxon>Thiotrichales</taxon>
        <taxon>Thiotrichaceae</taxon>
        <taxon>Thiothrix</taxon>
    </lineage>
</organism>
<dbReference type="SUPFAM" id="SSF89550">
    <property type="entry name" value="PHP domain-like"/>
    <property type="match status" value="1"/>
</dbReference>
<dbReference type="Gene3D" id="3.20.20.140">
    <property type="entry name" value="Metal-dependent hydrolases"/>
    <property type="match status" value="1"/>
</dbReference>
<dbReference type="PANTHER" id="PTHR39181">
    <property type="entry name" value="TYROSINE-PROTEIN PHOSPHATASE YWQE"/>
    <property type="match status" value="1"/>
</dbReference>
<evidence type="ECO:0000313" key="6">
    <source>
        <dbReference type="Proteomes" id="UP000192491"/>
    </source>
</evidence>
<evidence type="ECO:0000256" key="2">
    <source>
        <dbReference type="ARBA" id="ARBA00013064"/>
    </source>
</evidence>
<reference evidence="5 6" key="1">
    <citation type="submission" date="2017-01" db="EMBL/GenBank/DDBJ databases">
        <title>Novel large sulfur bacteria in the metagenomes of groundwater-fed chemosynthetic microbial mats in the Lake Huron basin.</title>
        <authorList>
            <person name="Sharrar A.M."/>
            <person name="Flood B.E."/>
            <person name="Bailey J.V."/>
            <person name="Jones D.S."/>
            <person name="Biddanda B."/>
            <person name="Ruberg S.A."/>
            <person name="Marcus D.N."/>
            <person name="Dick G.J."/>
        </authorList>
    </citation>
    <scope>NUCLEOTIDE SEQUENCE [LARGE SCALE GENOMIC DNA]</scope>
    <source>
        <strain evidence="5">A8</strain>
    </source>
</reference>
<dbReference type="PANTHER" id="PTHR39181:SF1">
    <property type="entry name" value="TYROSINE-PROTEIN PHOSPHATASE YWQE"/>
    <property type="match status" value="1"/>
</dbReference>
<proteinExistence type="inferred from homology"/>
<gene>
    <name evidence="5" type="ORF">BWK73_35865</name>
</gene>
<name>A0A1Y1QFN9_9GAMM</name>
<evidence type="ECO:0000313" key="5">
    <source>
        <dbReference type="EMBL" id="OQX04566.1"/>
    </source>
</evidence>
<dbReference type="InterPro" id="IPR016195">
    <property type="entry name" value="Pol/histidinol_Pase-like"/>
</dbReference>
<comment type="catalytic activity">
    <reaction evidence="4">
        <text>O-phospho-L-tyrosyl-[protein] + H2O = L-tyrosyl-[protein] + phosphate</text>
        <dbReference type="Rhea" id="RHEA:10684"/>
        <dbReference type="Rhea" id="RHEA-COMP:10136"/>
        <dbReference type="Rhea" id="RHEA-COMP:20101"/>
        <dbReference type="ChEBI" id="CHEBI:15377"/>
        <dbReference type="ChEBI" id="CHEBI:43474"/>
        <dbReference type="ChEBI" id="CHEBI:46858"/>
        <dbReference type="ChEBI" id="CHEBI:61978"/>
        <dbReference type="EC" id="3.1.3.48"/>
    </reaction>
</comment>
<evidence type="ECO:0000256" key="4">
    <source>
        <dbReference type="ARBA" id="ARBA00051722"/>
    </source>
</evidence>
<dbReference type="InterPro" id="IPR016667">
    <property type="entry name" value="Caps_polysacc_synth_CpsB/CapC"/>
</dbReference>
<dbReference type="EMBL" id="MTEJ01000331">
    <property type="protein sequence ID" value="OQX04566.1"/>
    <property type="molecule type" value="Genomic_DNA"/>
</dbReference>
<dbReference type="AlphaFoldDB" id="A0A1Y1QFN9"/>